<dbReference type="PROSITE" id="PS50048">
    <property type="entry name" value="ZN2_CY6_FUNGAL_2"/>
    <property type="match status" value="1"/>
</dbReference>
<comment type="caution">
    <text evidence="5">The sequence shown here is derived from an EMBL/GenBank/DDBJ whole genome shotgun (WGS) entry which is preliminary data.</text>
</comment>
<name>A0A8K0R2N6_9PLEO</name>
<dbReference type="AlphaFoldDB" id="A0A8K0R2N6"/>
<gene>
    <name evidence="5" type="ORF">FB567DRAFT_96175</name>
</gene>
<evidence type="ECO:0000256" key="3">
    <source>
        <dbReference type="SAM" id="MobiDB-lite"/>
    </source>
</evidence>
<organism evidence="5 6">
    <name type="scientific">Paraphoma chrysanthemicola</name>
    <dbReference type="NCBI Taxonomy" id="798071"/>
    <lineage>
        <taxon>Eukaryota</taxon>
        <taxon>Fungi</taxon>
        <taxon>Dikarya</taxon>
        <taxon>Ascomycota</taxon>
        <taxon>Pezizomycotina</taxon>
        <taxon>Dothideomycetes</taxon>
        <taxon>Pleosporomycetidae</taxon>
        <taxon>Pleosporales</taxon>
        <taxon>Pleosporineae</taxon>
        <taxon>Phaeosphaeriaceae</taxon>
        <taxon>Paraphoma</taxon>
    </lineage>
</organism>
<dbReference type="Proteomes" id="UP000813461">
    <property type="component" value="Unassembled WGS sequence"/>
</dbReference>
<dbReference type="Gene3D" id="4.10.240.10">
    <property type="entry name" value="Zn(2)-C6 fungal-type DNA-binding domain"/>
    <property type="match status" value="1"/>
</dbReference>
<dbReference type="InterPro" id="IPR001138">
    <property type="entry name" value="Zn2Cys6_DnaBD"/>
</dbReference>
<comment type="subcellular location">
    <subcellularLocation>
        <location evidence="1">Nucleus</location>
    </subcellularLocation>
</comment>
<reference evidence="5" key="1">
    <citation type="journal article" date="2021" name="Nat. Commun.">
        <title>Genetic determinants of endophytism in the Arabidopsis root mycobiome.</title>
        <authorList>
            <person name="Mesny F."/>
            <person name="Miyauchi S."/>
            <person name="Thiergart T."/>
            <person name="Pickel B."/>
            <person name="Atanasova L."/>
            <person name="Karlsson M."/>
            <person name="Huettel B."/>
            <person name="Barry K.W."/>
            <person name="Haridas S."/>
            <person name="Chen C."/>
            <person name="Bauer D."/>
            <person name="Andreopoulos W."/>
            <person name="Pangilinan J."/>
            <person name="LaButti K."/>
            <person name="Riley R."/>
            <person name="Lipzen A."/>
            <person name="Clum A."/>
            <person name="Drula E."/>
            <person name="Henrissat B."/>
            <person name="Kohler A."/>
            <person name="Grigoriev I.V."/>
            <person name="Martin F.M."/>
            <person name="Hacquard S."/>
        </authorList>
    </citation>
    <scope>NUCLEOTIDE SEQUENCE</scope>
    <source>
        <strain evidence="5">MPI-SDFR-AT-0120</strain>
    </source>
</reference>
<dbReference type="InterPro" id="IPR036864">
    <property type="entry name" value="Zn2-C6_fun-type_DNA-bd_sf"/>
</dbReference>
<evidence type="ECO:0000313" key="6">
    <source>
        <dbReference type="Proteomes" id="UP000813461"/>
    </source>
</evidence>
<dbReference type="CDD" id="cd00067">
    <property type="entry name" value="GAL4"/>
    <property type="match status" value="1"/>
</dbReference>
<feature type="domain" description="Zn(2)-C6 fungal-type" evidence="4">
    <location>
        <begin position="7"/>
        <end position="39"/>
    </location>
</feature>
<dbReference type="PROSITE" id="PS00463">
    <property type="entry name" value="ZN2_CY6_FUNGAL_1"/>
    <property type="match status" value="1"/>
</dbReference>
<evidence type="ECO:0000256" key="1">
    <source>
        <dbReference type="ARBA" id="ARBA00004123"/>
    </source>
</evidence>
<dbReference type="GO" id="GO:0008270">
    <property type="term" value="F:zinc ion binding"/>
    <property type="evidence" value="ECO:0007669"/>
    <property type="project" value="InterPro"/>
</dbReference>
<accession>A0A8K0R2N6</accession>
<dbReference type="Pfam" id="PF00172">
    <property type="entry name" value="Zn_clus"/>
    <property type="match status" value="1"/>
</dbReference>
<proteinExistence type="predicted"/>
<keyword evidence="6" id="KW-1185">Reference proteome</keyword>
<dbReference type="PANTHER" id="PTHR31001">
    <property type="entry name" value="UNCHARACTERIZED TRANSCRIPTIONAL REGULATORY PROTEIN"/>
    <property type="match status" value="1"/>
</dbReference>
<sequence>MSQRLPACEPCRSSKLSCDHVHPTCTRCKKRNTAGDCLYRARPFKKRKHQAELGDIGEERSSAAIDDTPAAQSTYYQENSRRYSNPGYLGPTSHTTLLDQVSNDHHVHASSTQEIGLGNQSHNLACAVNEAKIKTGGDLISRIQSSPRLHAWISLVESWLGEGINLPVAEPFTSSCAQAALRKLQGSDRDPTSRRAADISTELFVQSCMPITMTFAATVDDFREHFCAPNCVRWETLGIFFAAVSRATIDVTSQKDLYESESERKALQHVAMDHSDACLDIALSLDCLNDLQLVLQYENFILHSLVDGDQSYHSWRKLGDVVSSLFALGYHEQLGDITSTPPFLRELRHVVFSRAYSADKNCSIFLGRPPRMLKRYCETAQEKETWSADEHFTYRADTRVHFICASLKDDILDLQKEDQSETSLKKSEIKGMIEEQWAAMPAVFKLDGPLSSCRQGPVELDFLVSAKLNFTHVRFLLELHAALPISNPSIELLQASAEMLSLVVEAIVMRQKLANSGTSLVWKVAYYGLAAAGVLCIALLYNTLDQSKSHVTPAKTIRDLSVLVVEIEAGLFTHPEDPNFALLSGAARTINNLLDRLITDKFTAPIESRCGTDTALPLSNSYFDTSCYFSLETQGVSEFDPAFWLSLSEHPLLLSPQRE</sequence>
<dbReference type="SUPFAM" id="SSF57701">
    <property type="entry name" value="Zn2/Cys6 DNA-binding domain"/>
    <property type="match status" value="1"/>
</dbReference>
<dbReference type="InterPro" id="IPR050613">
    <property type="entry name" value="Sec_Metabolite_Reg"/>
</dbReference>
<keyword evidence="2" id="KW-0539">Nucleus</keyword>
<dbReference type="OrthoDB" id="4898680at2759"/>
<dbReference type="CDD" id="cd12148">
    <property type="entry name" value="fungal_TF_MHR"/>
    <property type="match status" value="1"/>
</dbReference>
<dbReference type="EMBL" id="JAGMVJ010000013">
    <property type="protein sequence ID" value="KAH7084001.1"/>
    <property type="molecule type" value="Genomic_DNA"/>
</dbReference>
<dbReference type="SMART" id="SM00066">
    <property type="entry name" value="GAL4"/>
    <property type="match status" value="1"/>
</dbReference>
<evidence type="ECO:0000259" key="4">
    <source>
        <dbReference type="PROSITE" id="PS50048"/>
    </source>
</evidence>
<evidence type="ECO:0000256" key="2">
    <source>
        <dbReference type="ARBA" id="ARBA00023242"/>
    </source>
</evidence>
<dbReference type="GO" id="GO:0000981">
    <property type="term" value="F:DNA-binding transcription factor activity, RNA polymerase II-specific"/>
    <property type="evidence" value="ECO:0007669"/>
    <property type="project" value="InterPro"/>
</dbReference>
<dbReference type="PANTHER" id="PTHR31001:SF40">
    <property type="entry name" value="ZN(II)2CYS6 TRANSCRIPTION FACTOR (EUROFUNG)"/>
    <property type="match status" value="1"/>
</dbReference>
<feature type="region of interest" description="Disordered" evidence="3">
    <location>
        <begin position="59"/>
        <end position="85"/>
    </location>
</feature>
<dbReference type="GO" id="GO:0005634">
    <property type="term" value="C:nucleus"/>
    <property type="evidence" value="ECO:0007669"/>
    <property type="project" value="UniProtKB-SubCell"/>
</dbReference>
<evidence type="ECO:0000313" key="5">
    <source>
        <dbReference type="EMBL" id="KAH7084001.1"/>
    </source>
</evidence>
<protein>
    <recommendedName>
        <fullName evidence="4">Zn(2)-C6 fungal-type domain-containing protein</fullName>
    </recommendedName>
</protein>